<evidence type="ECO:0000256" key="10">
    <source>
        <dbReference type="ARBA" id="ARBA00023136"/>
    </source>
</evidence>
<evidence type="ECO:0000256" key="7">
    <source>
        <dbReference type="ARBA" id="ARBA00022840"/>
    </source>
</evidence>
<evidence type="ECO:0000259" key="13">
    <source>
        <dbReference type="PROSITE" id="PS50929"/>
    </source>
</evidence>
<feature type="domain" description="ABC transmembrane type-1" evidence="13">
    <location>
        <begin position="32"/>
        <end position="318"/>
    </location>
</feature>
<keyword evidence="9" id="KW-0445">Lipid transport</keyword>
<dbReference type="Gene3D" id="1.20.1560.10">
    <property type="entry name" value="ABC transporter type 1, transmembrane domain"/>
    <property type="match status" value="1"/>
</dbReference>
<evidence type="ECO:0000256" key="3">
    <source>
        <dbReference type="ARBA" id="ARBA00022475"/>
    </source>
</evidence>
<dbReference type="Pfam" id="PF00664">
    <property type="entry name" value="ABC_membrane"/>
    <property type="match status" value="1"/>
</dbReference>
<evidence type="ECO:0000256" key="9">
    <source>
        <dbReference type="ARBA" id="ARBA00023055"/>
    </source>
</evidence>
<keyword evidence="8 11" id="KW-1133">Transmembrane helix</keyword>
<keyword evidence="10 11" id="KW-0472">Membrane</keyword>
<dbReference type="InterPro" id="IPR003593">
    <property type="entry name" value="AAA+_ATPase"/>
</dbReference>
<dbReference type="eggNOG" id="COG1132">
    <property type="taxonomic scope" value="Bacteria"/>
</dbReference>
<dbReference type="Pfam" id="PF00005">
    <property type="entry name" value="ABC_tran"/>
    <property type="match status" value="1"/>
</dbReference>
<protein>
    <submittedName>
        <fullName evidence="14">Putative multidrug export ATP-binding/permease protein</fullName>
    </submittedName>
</protein>
<dbReference type="InterPro" id="IPR039421">
    <property type="entry name" value="Type_1_exporter"/>
</dbReference>
<dbReference type="GO" id="GO:0005524">
    <property type="term" value="F:ATP binding"/>
    <property type="evidence" value="ECO:0007669"/>
    <property type="project" value="UniProtKB-KW"/>
</dbReference>
<comment type="subcellular location">
    <subcellularLocation>
        <location evidence="1">Cell membrane</location>
        <topology evidence="1">Multi-pass membrane protein</topology>
    </subcellularLocation>
</comment>
<evidence type="ECO:0000256" key="4">
    <source>
        <dbReference type="ARBA" id="ARBA00022519"/>
    </source>
</evidence>
<dbReference type="GO" id="GO:0015421">
    <property type="term" value="F:ABC-type oligopeptide transporter activity"/>
    <property type="evidence" value="ECO:0007669"/>
    <property type="project" value="TreeGrafter"/>
</dbReference>
<evidence type="ECO:0000256" key="11">
    <source>
        <dbReference type="SAM" id="Phobius"/>
    </source>
</evidence>
<dbReference type="SMART" id="SM00382">
    <property type="entry name" value="AAA"/>
    <property type="match status" value="1"/>
</dbReference>
<evidence type="ECO:0000256" key="6">
    <source>
        <dbReference type="ARBA" id="ARBA00022741"/>
    </source>
</evidence>
<feature type="transmembrane region" description="Helical" evidence="11">
    <location>
        <begin position="161"/>
        <end position="194"/>
    </location>
</feature>
<dbReference type="InterPro" id="IPR036640">
    <property type="entry name" value="ABC1_TM_sf"/>
</dbReference>
<organism evidence="14 15">
    <name type="scientific">Legionella massiliensis</name>
    <dbReference type="NCBI Taxonomy" id="1034943"/>
    <lineage>
        <taxon>Bacteria</taxon>
        <taxon>Pseudomonadati</taxon>
        <taxon>Pseudomonadota</taxon>
        <taxon>Gammaproteobacteria</taxon>
        <taxon>Legionellales</taxon>
        <taxon>Legionellaceae</taxon>
        <taxon>Legionella</taxon>
    </lineage>
</organism>
<evidence type="ECO:0000259" key="12">
    <source>
        <dbReference type="PROSITE" id="PS50893"/>
    </source>
</evidence>
<keyword evidence="15" id="KW-1185">Reference proteome</keyword>
<feature type="transmembrane region" description="Helical" evidence="11">
    <location>
        <begin position="68"/>
        <end position="87"/>
    </location>
</feature>
<evidence type="ECO:0000256" key="2">
    <source>
        <dbReference type="ARBA" id="ARBA00022448"/>
    </source>
</evidence>
<evidence type="ECO:0000256" key="1">
    <source>
        <dbReference type="ARBA" id="ARBA00004651"/>
    </source>
</evidence>
<dbReference type="FunFam" id="3.40.50.300:FF:000287">
    <property type="entry name" value="Multidrug ABC transporter ATP-binding protein"/>
    <property type="match status" value="1"/>
</dbReference>
<dbReference type="GO" id="GO:0006869">
    <property type="term" value="P:lipid transport"/>
    <property type="evidence" value="ECO:0007669"/>
    <property type="project" value="UniProtKB-KW"/>
</dbReference>
<keyword evidence="6" id="KW-0547">Nucleotide-binding</keyword>
<dbReference type="InterPro" id="IPR011527">
    <property type="entry name" value="ABC1_TM_dom"/>
</dbReference>
<dbReference type="InterPro" id="IPR027417">
    <property type="entry name" value="P-loop_NTPase"/>
</dbReference>
<evidence type="ECO:0000256" key="8">
    <source>
        <dbReference type="ARBA" id="ARBA00022989"/>
    </source>
</evidence>
<keyword evidence="5 11" id="KW-0812">Transmembrane</keyword>
<accession>A0A078KSU0</accession>
<reference evidence="14 15" key="1">
    <citation type="submission" date="2014-06" db="EMBL/GenBank/DDBJ databases">
        <authorList>
            <person name="Urmite Genomes Urmite Genomes"/>
        </authorList>
    </citation>
    <scope>NUCLEOTIDE SEQUENCE [LARGE SCALE GENOMIC DNA]</scope>
</reference>
<proteinExistence type="predicted"/>
<sequence>MQTTKPLTWITMKQSLTQFTLNILKPYKGYLAIFAFVALFWAITNTLLPYTLKIIIDKATGFQGDKAAAFAAIQPYIFLYIALWIGLCLDMRLLDWVKLKLFPSLRQDTMTKMFAYLNQHSHHYFQNNFAGSLINKVVDMQGGIVDILTTLDDVYAQSLGLAIAIVTLLLIHPVFAIILVAWVIVFLGITFLFLKSIENLSHVFAEARSSLVGKMVDSISNIVNIRLFAKHHYENSHVGASIADTVQKDRDMLGKIIHMRIWWDISIVALLGINLWMLGKMYSQNQVTVGDFSFIITLSISILWNLWFIAGQFVSFSEQVGKCRQALSIINAVHDITDIKDAKPLKVTHGEIQFKDVNFHYRDGGKLFHNKNVLIHSGKKVGLVGFSGSGKSTFVNLILRLFEVESGSITIDQQNINQVTQESLRENIALIPQDVSLFHRSLMENIRYGRSNASDEDLIEASKKAHCHEFISQLNEGYQSMVGERGIKLSGGQRQRIAIARAILKNAPILILDEATSALDSVTEKYIQDALHHLMKGKTTIVIAHRLSTLSEMDRILVFDNGQIIEDGSHEELIQLNGHYAKMWHMQAGGFLPERPAP</sequence>
<evidence type="ECO:0000256" key="5">
    <source>
        <dbReference type="ARBA" id="ARBA00022692"/>
    </source>
</evidence>
<dbReference type="STRING" id="1034943.BN59_00402"/>
<evidence type="ECO:0000313" key="14">
    <source>
        <dbReference type="EMBL" id="CDZ76136.1"/>
    </source>
</evidence>
<feature type="transmembrane region" description="Helical" evidence="11">
    <location>
        <begin position="29"/>
        <end position="48"/>
    </location>
</feature>
<keyword evidence="7 14" id="KW-0067">ATP-binding</keyword>
<dbReference type="GO" id="GO:0005886">
    <property type="term" value="C:plasma membrane"/>
    <property type="evidence" value="ECO:0007669"/>
    <property type="project" value="UniProtKB-SubCell"/>
</dbReference>
<dbReference type="PROSITE" id="PS50893">
    <property type="entry name" value="ABC_TRANSPORTER_2"/>
    <property type="match status" value="1"/>
</dbReference>
<dbReference type="Proteomes" id="UP000044071">
    <property type="component" value="Unassembled WGS sequence"/>
</dbReference>
<dbReference type="InterPro" id="IPR003439">
    <property type="entry name" value="ABC_transporter-like_ATP-bd"/>
</dbReference>
<dbReference type="GO" id="GO:0016887">
    <property type="term" value="F:ATP hydrolysis activity"/>
    <property type="evidence" value="ECO:0007669"/>
    <property type="project" value="InterPro"/>
</dbReference>
<dbReference type="PROSITE" id="PS00211">
    <property type="entry name" value="ABC_TRANSPORTER_1"/>
    <property type="match status" value="1"/>
</dbReference>
<feature type="domain" description="ABC transporter" evidence="12">
    <location>
        <begin position="352"/>
        <end position="586"/>
    </location>
</feature>
<keyword evidence="3" id="KW-1003">Cell membrane</keyword>
<feature type="transmembrane region" description="Helical" evidence="11">
    <location>
        <begin position="261"/>
        <end position="282"/>
    </location>
</feature>
<dbReference type="SUPFAM" id="SSF52540">
    <property type="entry name" value="P-loop containing nucleoside triphosphate hydrolases"/>
    <property type="match status" value="1"/>
</dbReference>
<keyword evidence="2" id="KW-0813">Transport</keyword>
<evidence type="ECO:0000313" key="15">
    <source>
        <dbReference type="Proteomes" id="UP000044071"/>
    </source>
</evidence>
<dbReference type="PANTHER" id="PTHR43394:SF1">
    <property type="entry name" value="ATP-BINDING CASSETTE SUB-FAMILY B MEMBER 10, MITOCHONDRIAL"/>
    <property type="match status" value="1"/>
</dbReference>
<dbReference type="AlphaFoldDB" id="A0A078KSU0"/>
<dbReference type="SUPFAM" id="SSF90123">
    <property type="entry name" value="ABC transporter transmembrane region"/>
    <property type="match status" value="1"/>
</dbReference>
<dbReference type="EMBL" id="CCSB01000001">
    <property type="protein sequence ID" value="CDZ76136.1"/>
    <property type="molecule type" value="Genomic_DNA"/>
</dbReference>
<dbReference type="PROSITE" id="PS50929">
    <property type="entry name" value="ABC_TM1F"/>
    <property type="match status" value="1"/>
</dbReference>
<dbReference type="PANTHER" id="PTHR43394">
    <property type="entry name" value="ATP-DEPENDENT PERMEASE MDL1, MITOCHONDRIAL"/>
    <property type="match status" value="1"/>
</dbReference>
<feature type="transmembrane region" description="Helical" evidence="11">
    <location>
        <begin position="294"/>
        <end position="314"/>
    </location>
</feature>
<dbReference type="InterPro" id="IPR017871">
    <property type="entry name" value="ABC_transporter-like_CS"/>
</dbReference>
<gene>
    <name evidence="14" type="ORF">BN59_00402</name>
</gene>
<dbReference type="Gene3D" id="3.40.50.300">
    <property type="entry name" value="P-loop containing nucleotide triphosphate hydrolases"/>
    <property type="match status" value="1"/>
</dbReference>
<keyword evidence="4" id="KW-0997">Cell inner membrane</keyword>
<name>A0A078KSU0_9GAMM</name>